<name>A0A484IC34_9ARCH</name>
<keyword evidence="2" id="KW-1185">Reference proteome</keyword>
<proteinExistence type="predicted"/>
<accession>A0A484IC34</accession>
<evidence type="ECO:0000313" key="2">
    <source>
        <dbReference type="Proteomes" id="UP000294299"/>
    </source>
</evidence>
<dbReference type="RefSeq" id="WP_134484581.1">
    <property type="nucleotide sequence ID" value="NZ_LR216287.1"/>
</dbReference>
<dbReference type="KEGG" id="nfn:NFRAN_2023"/>
<dbReference type="GeneID" id="39421309"/>
<gene>
    <name evidence="1" type="ORF">NFRAN_2023</name>
</gene>
<organism evidence="1 2">
    <name type="scientific">Candidatus Nitrosocosmicus franklandianus</name>
    <dbReference type="NCBI Taxonomy" id="1798806"/>
    <lineage>
        <taxon>Archaea</taxon>
        <taxon>Nitrososphaerota</taxon>
        <taxon>Nitrososphaeria</taxon>
        <taxon>Nitrososphaerales</taxon>
        <taxon>Nitrososphaeraceae</taxon>
        <taxon>Candidatus Nitrosocosmicus</taxon>
    </lineage>
</organism>
<dbReference type="AlphaFoldDB" id="A0A484IC34"/>
<dbReference type="Proteomes" id="UP000294299">
    <property type="component" value="Chromosome NFRAN"/>
</dbReference>
<evidence type="ECO:0000313" key="1">
    <source>
        <dbReference type="EMBL" id="VFJ14345.1"/>
    </source>
</evidence>
<sequence>MKTEKIKIKEEIPLHKSTLTLQALASVSLLNLHNNGVTDIDIILLNSLVSECIDTDSFSNVLDNQNDDNYDNNEMYFSKHMNNNNINQSNSNKQFGNMQNNLCKWKIFIQKLRKIKNSNSLIKSKSLHPNTLVDQTNELTDRKQGLESL</sequence>
<reference evidence="1 2" key="1">
    <citation type="submission" date="2019-02" db="EMBL/GenBank/DDBJ databases">
        <authorList>
            <person name="Lehtovirta-Morley E L."/>
        </authorList>
    </citation>
    <scope>NUCLEOTIDE SEQUENCE [LARGE SCALE GENOMIC DNA]</scope>
    <source>
        <strain evidence="1">NFRAN1</strain>
    </source>
</reference>
<protein>
    <submittedName>
        <fullName evidence="1">Uncharacterized protein</fullName>
    </submittedName>
</protein>
<dbReference type="EMBL" id="LR216287">
    <property type="protein sequence ID" value="VFJ14345.1"/>
    <property type="molecule type" value="Genomic_DNA"/>
</dbReference>